<dbReference type="Proteomes" id="UP000050523">
    <property type="component" value="Unassembled WGS sequence"/>
</dbReference>
<evidence type="ECO:0000313" key="2">
    <source>
        <dbReference type="Proteomes" id="UP000050523"/>
    </source>
</evidence>
<accession>A0AA40NZ82</accession>
<gene>
    <name evidence="1" type="ORF">ALO43_03723</name>
</gene>
<protein>
    <submittedName>
        <fullName evidence="1">Uncharacterized protein</fullName>
    </submittedName>
</protein>
<dbReference type="AlphaFoldDB" id="A0AA40NZ82"/>
<proteinExistence type="predicted"/>
<reference evidence="1 2" key="1">
    <citation type="submission" date="2015-09" db="EMBL/GenBank/DDBJ databases">
        <title>Genome announcement of multiple Pseudomonas syringae strains.</title>
        <authorList>
            <person name="Thakur S."/>
            <person name="Wang P.W."/>
            <person name="Gong Y."/>
            <person name="Weir B.S."/>
            <person name="Guttman D.S."/>
        </authorList>
    </citation>
    <scope>NUCLEOTIDE SEQUENCE [LARGE SCALE GENOMIC DNA]</scope>
    <source>
        <strain evidence="1 2">ICMP9151</strain>
    </source>
</reference>
<organism evidence="1 2">
    <name type="scientific">Pseudomonas tremae</name>
    <dbReference type="NCBI Taxonomy" id="200454"/>
    <lineage>
        <taxon>Bacteria</taxon>
        <taxon>Pseudomonadati</taxon>
        <taxon>Pseudomonadota</taxon>
        <taxon>Gammaproteobacteria</taxon>
        <taxon>Pseudomonadales</taxon>
        <taxon>Pseudomonadaceae</taxon>
        <taxon>Pseudomonas</taxon>
    </lineage>
</organism>
<dbReference type="EMBL" id="LJRO01000482">
    <property type="protein sequence ID" value="KPY91469.1"/>
    <property type="molecule type" value="Genomic_DNA"/>
</dbReference>
<evidence type="ECO:0000313" key="1">
    <source>
        <dbReference type="EMBL" id="KPY91469.1"/>
    </source>
</evidence>
<comment type="caution">
    <text evidence="1">The sequence shown here is derived from an EMBL/GenBank/DDBJ whole genome shotgun (WGS) entry which is preliminary data.</text>
</comment>
<name>A0AA40NZ82_9PSED</name>
<sequence length="50" mass="5738">MPGPLCDRTPETTHKVISLLNPTPQRRVEEYLQATWQPVERISLLIQALP</sequence>